<keyword evidence="1" id="KW-0472">Membrane</keyword>
<sequence>MPDEPLLPGHPSERVRDPELRTMETDISTFLKSTKPTLLSIAAMEGGVAAHHERQQRTHVVFSALAIALIMVIAILIAVFIWGRRIPEIIAPVPPPIPPPAAFLFFENIQDFTVGAATPELWAVFPEAARWPRPENSFTRIIIGVRRENAAPAAMSARQFFETLGANPPGDLLRATEPLPQWFLYHQAAGPRLGMTLAVKDETLALRALDLWEPTLERDLAVLLMGASATGTATAWHPASFSNIEYRWRALDPDRDIGIGALYFPAKRRIIMATSEESLRAVIARLLDER</sequence>
<evidence type="ECO:0000313" key="2">
    <source>
        <dbReference type="EMBL" id="OHA10116.1"/>
    </source>
</evidence>
<accession>A0A1G2LET6</accession>
<dbReference type="STRING" id="1802281.A3A44_01715"/>
<dbReference type="EMBL" id="MHQT01000004">
    <property type="protein sequence ID" value="OHA10116.1"/>
    <property type="molecule type" value="Genomic_DNA"/>
</dbReference>
<dbReference type="AlphaFoldDB" id="A0A1G2LET6"/>
<keyword evidence="1" id="KW-0812">Transmembrane</keyword>
<gene>
    <name evidence="2" type="ORF">A3A44_01715</name>
</gene>
<reference evidence="2 3" key="1">
    <citation type="journal article" date="2016" name="Nat. Commun.">
        <title>Thousands of microbial genomes shed light on interconnected biogeochemical processes in an aquifer system.</title>
        <authorList>
            <person name="Anantharaman K."/>
            <person name="Brown C.T."/>
            <person name="Hug L.A."/>
            <person name="Sharon I."/>
            <person name="Castelle C.J."/>
            <person name="Probst A.J."/>
            <person name="Thomas B.C."/>
            <person name="Singh A."/>
            <person name="Wilkins M.J."/>
            <person name="Karaoz U."/>
            <person name="Brodie E.L."/>
            <person name="Williams K.H."/>
            <person name="Hubbard S.S."/>
            <person name="Banfield J.F."/>
        </authorList>
    </citation>
    <scope>NUCLEOTIDE SEQUENCE [LARGE SCALE GENOMIC DNA]</scope>
</reference>
<name>A0A1G2LET6_9BACT</name>
<proteinExistence type="predicted"/>
<organism evidence="2 3">
    <name type="scientific">Candidatus Sungbacteria bacterium RIFCSPLOWO2_01_FULL_60_25</name>
    <dbReference type="NCBI Taxonomy" id="1802281"/>
    <lineage>
        <taxon>Bacteria</taxon>
        <taxon>Candidatus Sungiibacteriota</taxon>
    </lineage>
</organism>
<dbReference type="Proteomes" id="UP000178977">
    <property type="component" value="Unassembled WGS sequence"/>
</dbReference>
<comment type="caution">
    <text evidence="2">The sequence shown here is derived from an EMBL/GenBank/DDBJ whole genome shotgun (WGS) entry which is preliminary data.</text>
</comment>
<evidence type="ECO:0000256" key="1">
    <source>
        <dbReference type="SAM" id="Phobius"/>
    </source>
</evidence>
<keyword evidence="1" id="KW-1133">Transmembrane helix</keyword>
<evidence type="ECO:0000313" key="3">
    <source>
        <dbReference type="Proteomes" id="UP000178977"/>
    </source>
</evidence>
<feature type="transmembrane region" description="Helical" evidence="1">
    <location>
        <begin position="60"/>
        <end position="82"/>
    </location>
</feature>
<protein>
    <submittedName>
        <fullName evidence="2">Uncharacterized protein</fullName>
    </submittedName>
</protein>